<dbReference type="STRING" id="872965.SE16_02460"/>
<dbReference type="RefSeq" id="WP_054493543.1">
    <property type="nucleotide sequence ID" value="NZ_BBZA01000184.1"/>
</dbReference>
<dbReference type="Proteomes" id="UP000037784">
    <property type="component" value="Unassembled WGS sequence"/>
</dbReference>
<evidence type="ECO:0000259" key="1">
    <source>
        <dbReference type="Pfam" id="PF22743"/>
    </source>
</evidence>
<name>A0A0M8KAP0_9CHLR</name>
<feature type="domain" description="PspA-associated" evidence="1">
    <location>
        <begin position="1"/>
        <end position="92"/>
    </location>
</feature>
<protein>
    <recommendedName>
        <fullName evidence="1">PspA-associated domain-containing protein</fullName>
    </recommendedName>
</protein>
<reference evidence="2" key="1">
    <citation type="journal article" date="2015" name="Genome Announc.">
        <title>Draft Genome Sequence of a Heterotrophic Facultative Anaerobic Thermophilic Bacterium, Ardenticatena maritima Strain 110ST.</title>
        <authorList>
            <person name="Kawaichi S."/>
            <person name="Yoshida T."/>
            <person name="Sako Y."/>
            <person name="Nakamura R."/>
        </authorList>
    </citation>
    <scope>NUCLEOTIDE SEQUENCE [LARGE SCALE GENOMIC DNA]</scope>
    <source>
        <strain evidence="2">110S</strain>
    </source>
</reference>
<dbReference type="AlphaFoldDB" id="A0A0M8KAP0"/>
<reference evidence="4" key="3">
    <citation type="submission" date="2015-08" db="EMBL/GenBank/DDBJ databases">
        <title>Draft Genome Sequence of a Heterotrophic Facultative Anaerobic Bacterium Ardenticatena maritima Strain 110S.</title>
        <authorList>
            <person name="Kawaichi S."/>
            <person name="Yoshida T."/>
            <person name="Sako Y."/>
            <person name="Nakamura R."/>
        </authorList>
    </citation>
    <scope>NUCLEOTIDE SEQUENCE [LARGE SCALE GENOMIC DNA]</scope>
    <source>
        <strain evidence="4">110S</strain>
    </source>
</reference>
<evidence type="ECO:0000313" key="5">
    <source>
        <dbReference type="Proteomes" id="UP000050502"/>
    </source>
</evidence>
<organism evidence="2 4">
    <name type="scientific">Ardenticatena maritima</name>
    <dbReference type="NCBI Taxonomy" id="872965"/>
    <lineage>
        <taxon>Bacteria</taxon>
        <taxon>Bacillati</taxon>
        <taxon>Chloroflexota</taxon>
        <taxon>Ardenticatenia</taxon>
        <taxon>Ardenticatenales</taxon>
        <taxon>Ardenticatenaceae</taxon>
        <taxon>Ardenticatena</taxon>
    </lineage>
</organism>
<gene>
    <name evidence="2" type="ORF">ARMA_2169</name>
    <name evidence="3" type="ORF">SE16_02460</name>
</gene>
<proteinExistence type="predicted"/>
<reference evidence="3 5" key="2">
    <citation type="submission" date="2015-07" db="EMBL/GenBank/DDBJ databases">
        <title>Whole genome sequence of Ardenticatena maritima DSM 23922.</title>
        <authorList>
            <person name="Hemp J."/>
            <person name="Ward L.M."/>
            <person name="Pace L.A."/>
            <person name="Fischer W.W."/>
        </authorList>
    </citation>
    <scope>NUCLEOTIDE SEQUENCE [LARGE SCALE GENOMIC DNA]</scope>
    <source>
        <strain evidence="3 5">110S</strain>
    </source>
</reference>
<dbReference type="Pfam" id="PF22743">
    <property type="entry name" value="PspAA"/>
    <property type="match status" value="1"/>
</dbReference>
<evidence type="ECO:0000313" key="3">
    <source>
        <dbReference type="EMBL" id="KPL89343.1"/>
    </source>
</evidence>
<dbReference type="InterPro" id="IPR054437">
    <property type="entry name" value="PspA-assoc_dom"/>
</dbReference>
<dbReference type="EMBL" id="LGKN01000003">
    <property type="protein sequence ID" value="KPL89343.1"/>
    <property type="molecule type" value="Genomic_DNA"/>
</dbReference>
<evidence type="ECO:0000313" key="2">
    <source>
        <dbReference type="EMBL" id="GAP63746.1"/>
    </source>
</evidence>
<sequence>MIVRISTVGQYRVSDETLARLNELDNDLVASIQASDEATFRQKYQAMLELVQREGEPVSADEILPSDIILPPPDLSLEEARALFTGEGLVPG</sequence>
<evidence type="ECO:0000313" key="4">
    <source>
        <dbReference type="Proteomes" id="UP000037784"/>
    </source>
</evidence>
<keyword evidence="4" id="KW-1185">Reference proteome</keyword>
<accession>A0A0M8KAP0</accession>
<dbReference type="Proteomes" id="UP000050502">
    <property type="component" value="Unassembled WGS sequence"/>
</dbReference>
<dbReference type="EMBL" id="BBZA01000184">
    <property type="protein sequence ID" value="GAP63746.1"/>
    <property type="molecule type" value="Genomic_DNA"/>
</dbReference>
<comment type="caution">
    <text evidence="2">The sequence shown here is derived from an EMBL/GenBank/DDBJ whole genome shotgun (WGS) entry which is preliminary data.</text>
</comment>
<dbReference type="OrthoDB" id="5244559at2"/>